<evidence type="ECO:0000256" key="9">
    <source>
        <dbReference type="SAM" id="Phobius"/>
    </source>
</evidence>
<organism evidence="10 11">
    <name type="scientific">Brachybacterium phenoliresistens</name>
    <dbReference type="NCBI Taxonomy" id="396014"/>
    <lineage>
        <taxon>Bacteria</taxon>
        <taxon>Bacillati</taxon>
        <taxon>Actinomycetota</taxon>
        <taxon>Actinomycetes</taxon>
        <taxon>Micrococcales</taxon>
        <taxon>Dermabacteraceae</taxon>
        <taxon>Brachybacterium</taxon>
    </lineage>
</organism>
<keyword evidence="7 9" id="KW-0472">Membrane</keyword>
<dbReference type="GO" id="GO:0005886">
    <property type="term" value="C:plasma membrane"/>
    <property type="evidence" value="ECO:0007669"/>
    <property type="project" value="UniProtKB-SubCell"/>
</dbReference>
<evidence type="ECO:0000256" key="8">
    <source>
        <dbReference type="SAM" id="MobiDB-lite"/>
    </source>
</evidence>
<gene>
    <name evidence="10" type="ORF">BF93_16585</name>
</gene>
<keyword evidence="4 9" id="KW-0812">Transmembrane</keyword>
<keyword evidence="6" id="KW-0406">Ion transport</keyword>
<name>Z9JT95_9MICO</name>
<feature type="transmembrane region" description="Helical" evidence="9">
    <location>
        <begin position="152"/>
        <end position="173"/>
    </location>
</feature>
<evidence type="ECO:0000256" key="1">
    <source>
        <dbReference type="ARBA" id="ARBA00004651"/>
    </source>
</evidence>
<dbReference type="HOGENOM" id="CLU_026429_0_1_11"/>
<comment type="subcellular location">
    <subcellularLocation>
        <location evidence="1">Cell membrane</location>
        <topology evidence="1">Multi-pass membrane protein</topology>
    </subcellularLocation>
</comment>
<evidence type="ECO:0000256" key="4">
    <source>
        <dbReference type="ARBA" id="ARBA00022692"/>
    </source>
</evidence>
<keyword evidence="11" id="KW-1185">Reference proteome</keyword>
<dbReference type="GO" id="GO:0008324">
    <property type="term" value="F:monoatomic cation transmembrane transporter activity"/>
    <property type="evidence" value="ECO:0007669"/>
    <property type="project" value="InterPro"/>
</dbReference>
<dbReference type="Pfam" id="PF02386">
    <property type="entry name" value="TrkH"/>
    <property type="match status" value="1"/>
</dbReference>
<evidence type="ECO:0000256" key="6">
    <source>
        <dbReference type="ARBA" id="ARBA00023065"/>
    </source>
</evidence>
<feature type="transmembrane region" description="Helical" evidence="9">
    <location>
        <begin position="216"/>
        <end position="237"/>
    </location>
</feature>
<feature type="transmembrane region" description="Helical" evidence="9">
    <location>
        <begin position="376"/>
        <end position="397"/>
    </location>
</feature>
<dbReference type="GO" id="GO:0030001">
    <property type="term" value="P:metal ion transport"/>
    <property type="evidence" value="ECO:0007669"/>
    <property type="project" value="UniProtKB-ARBA"/>
</dbReference>
<dbReference type="PATRIC" id="fig|396014.3.peg.1660"/>
<feature type="transmembrane region" description="Helical" evidence="9">
    <location>
        <begin position="71"/>
        <end position="90"/>
    </location>
</feature>
<evidence type="ECO:0000256" key="7">
    <source>
        <dbReference type="ARBA" id="ARBA00023136"/>
    </source>
</evidence>
<feature type="transmembrane region" description="Helical" evidence="9">
    <location>
        <begin position="432"/>
        <end position="454"/>
    </location>
</feature>
<evidence type="ECO:0000313" key="10">
    <source>
        <dbReference type="EMBL" id="EWS81424.1"/>
    </source>
</evidence>
<dbReference type="Proteomes" id="UP000023067">
    <property type="component" value="Unassembled WGS sequence"/>
</dbReference>
<evidence type="ECO:0000256" key="2">
    <source>
        <dbReference type="ARBA" id="ARBA00022448"/>
    </source>
</evidence>
<protein>
    <submittedName>
        <fullName evidence="10">ATPase</fullName>
    </submittedName>
</protein>
<feature type="transmembrane region" description="Helical" evidence="9">
    <location>
        <begin position="41"/>
        <end position="59"/>
    </location>
</feature>
<dbReference type="eggNOG" id="COG0168">
    <property type="taxonomic scope" value="Bacteria"/>
</dbReference>
<feature type="transmembrane region" description="Helical" evidence="9">
    <location>
        <begin position="324"/>
        <end position="351"/>
    </location>
</feature>
<feature type="region of interest" description="Disordered" evidence="8">
    <location>
        <begin position="1"/>
        <end position="32"/>
    </location>
</feature>
<dbReference type="PANTHER" id="PTHR32024">
    <property type="entry name" value="TRK SYSTEM POTASSIUM UPTAKE PROTEIN TRKG-RELATED"/>
    <property type="match status" value="1"/>
</dbReference>
<evidence type="ECO:0000313" key="11">
    <source>
        <dbReference type="Proteomes" id="UP000023067"/>
    </source>
</evidence>
<accession>Z9JT95</accession>
<sequence length="471" mass="49272">MLSGVLSPRSAPSRDPQPARSDAPTRGPGSVRRWMRSPARLITAGTAMILTAGTAALMMPFTRIGEHAPPLVDALFTAASALCVTGLITVDTATYWSPAGQLVIMVLIQIGGLGVMTLSTLLAVLTVRRIGVRTRAAIAQSSAGTLQDAPAIIGRILAISFAVEAVIAAVLVVRYLLDGMSAGTALFRGAFLAVSAFNNAGFALDSDSLIGENSDPFILAPVMVAVVLGGIGFPVIVEMLRRFRTPRRWSLTTKLTLTGTAVLLGAGTVLTLALESSNSATLGSMSWGDRLWNAVFHSVVSRTAGFNAIDTSAMRPESWLGTDVLMMIGGGSGGTAGGMKVTTVMVLLLIIRSELRGDPFVVAFGKRLSRAVHREVITVVGLMGALVAVSTFVVMVLESIPFDRVLFEVTSALSTTGLSTGITADLSPVSKILLVGLMIIGRVGPITLGTALALRRRPLLFEPPKERPTIG</sequence>
<keyword evidence="2" id="KW-0813">Transport</keyword>
<comment type="caution">
    <text evidence="10">The sequence shown here is derived from an EMBL/GenBank/DDBJ whole genome shotgun (WGS) entry which is preliminary data.</text>
</comment>
<keyword evidence="5 9" id="KW-1133">Transmembrane helix</keyword>
<dbReference type="PANTHER" id="PTHR32024:SF1">
    <property type="entry name" value="KTR SYSTEM POTASSIUM UPTAKE PROTEIN B"/>
    <property type="match status" value="1"/>
</dbReference>
<reference evidence="10 11" key="1">
    <citation type="submission" date="2014-02" db="EMBL/GenBank/DDBJ databases">
        <title>Genome sequence of Brachybacterium phenoliresistens strain W13A50.</title>
        <authorList>
            <person name="Wang X."/>
        </authorList>
    </citation>
    <scope>NUCLEOTIDE SEQUENCE [LARGE SCALE GENOMIC DNA]</scope>
    <source>
        <strain evidence="10 11">W13A50</strain>
    </source>
</reference>
<evidence type="ECO:0000256" key="3">
    <source>
        <dbReference type="ARBA" id="ARBA00022475"/>
    </source>
</evidence>
<dbReference type="AlphaFoldDB" id="Z9JT95"/>
<feature type="transmembrane region" description="Helical" evidence="9">
    <location>
        <begin position="102"/>
        <end position="125"/>
    </location>
</feature>
<feature type="transmembrane region" description="Helical" evidence="9">
    <location>
        <begin position="249"/>
        <end position="274"/>
    </location>
</feature>
<evidence type="ECO:0000256" key="5">
    <source>
        <dbReference type="ARBA" id="ARBA00022989"/>
    </source>
</evidence>
<keyword evidence="3" id="KW-1003">Cell membrane</keyword>
<dbReference type="EMBL" id="JDYK01000007">
    <property type="protein sequence ID" value="EWS81424.1"/>
    <property type="molecule type" value="Genomic_DNA"/>
</dbReference>
<dbReference type="STRING" id="396014.BF93_16585"/>
<dbReference type="InterPro" id="IPR003445">
    <property type="entry name" value="Cat_transpt"/>
</dbReference>
<proteinExistence type="predicted"/>
<feature type="transmembrane region" description="Helical" evidence="9">
    <location>
        <begin position="185"/>
        <end position="204"/>
    </location>
</feature>